<dbReference type="InterPro" id="IPR036691">
    <property type="entry name" value="Endo/exonu/phosph_ase_sf"/>
</dbReference>
<dbReference type="PANTHER" id="PTHR19446">
    <property type="entry name" value="REVERSE TRANSCRIPTASES"/>
    <property type="match status" value="1"/>
</dbReference>
<evidence type="ECO:0000259" key="5">
    <source>
        <dbReference type="Pfam" id="PF24160"/>
    </source>
</evidence>
<sequence length="560" mass="63985">MSNKVYRVKARASPGSDAHSSPTGANKALRLATINLGTHWTTSRIGGFPEKTGVDIACTQETKWKGRKSRDIGDDYKHIYNDTSSSRIEVGITVSESLRSRIAAVDRLSDRLMSIKIDTGRKSFRIVTAYAPQTGCKDEEKNMFWQELDDFTSIHRMRYSCLEQNGHIGEKRNDDTPSEFWKDCGWLGASWLASHFNQIIKAKSMLHDWSNSTTIPIWKNKGDIADCSTYRPIRLMSHTLKIFGRVLEKRLRAIIKLPSNQCGFVKGAGTADAIHTVRTVMEKYREKRRELHAAFLDMENAFDKVPHDVIWWALRKHMVPEVYIQWIKMIYHGATSQMYRGGTVKIIPHKDQRARRNNLADVASKDGSQETMVNVTALIASLIMLPLVSGHHTLIWFLFMVFTAVHLYANYRAVRALNMETLNLKRATILIRSWLSLNSIPSIQECNEAEPLFYGFGTRYLGCPLRDLLSYQKRVPSAQLRVCDYYILLYDTQRNIGWVALNDGSPNLSPLNAVFDIEVLASKREVKTKEFETFAKELSAKGWKAENANLGFDEWTFTRK</sequence>
<dbReference type="Pfam" id="PF24160">
    <property type="entry name" value="UVB_sens_C"/>
    <property type="match status" value="1"/>
</dbReference>
<dbReference type="Gene3D" id="3.60.10.10">
    <property type="entry name" value="Endonuclease/exonuclease/phosphatase"/>
    <property type="match status" value="1"/>
</dbReference>
<reference evidence="6 7" key="1">
    <citation type="submission" date="2018-11" db="EMBL/GenBank/DDBJ databases">
        <authorList>
            <consortium name="Pathogen Informatics"/>
        </authorList>
    </citation>
    <scope>NUCLEOTIDE SEQUENCE [LARGE SCALE GENOMIC DNA]</scope>
</reference>
<feature type="domain" description="Root UVB sensitive protein C-terminal" evidence="5">
    <location>
        <begin position="518"/>
        <end position="556"/>
    </location>
</feature>
<organism evidence="6 7">
    <name type="scientific">Strongylus vulgaris</name>
    <name type="common">Blood worm</name>
    <dbReference type="NCBI Taxonomy" id="40348"/>
    <lineage>
        <taxon>Eukaryota</taxon>
        <taxon>Metazoa</taxon>
        <taxon>Ecdysozoa</taxon>
        <taxon>Nematoda</taxon>
        <taxon>Chromadorea</taxon>
        <taxon>Rhabditida</taxon>
        <taxon>Rhabditina</taxon>
        <taxon>Rhabditomorpha</taxon>
        <taxon>Strongyloidea</taxon>
        <taxon>Strongylidae</taxon>
        <taxon>Strongylus</taxon>
    </lineage>
</organism>
<dbReference type="SUPFAM" id="SSF56219">
    <property type="entry name" value="DNase I-like"/>
    <property type="match status" value="1"/>
</dbReference>
<protein>
    <submittedName>
        <fullName evidence="6">Uncharacterized protein</fullName>
    </submittedName>
</protein>
<feature type="domain" description="Protein root UVB sensitive/RUS" evidence="4">
    <location>
        <begin position="353"/>
        <end position="436"/>
    </location>
</feature>
<gene>
    <name evidence="6" type="ORF">SVUK_LOCUS10074</name>
</gene>
<dbReference type="OrthoDB" id="364779at2759"/>
<dbReference type="SUPFAM" id="SSF56672">
    <property type="entry name" value="DNA/RNA polymerases"/>
    <property type="match status" value="1"/>
</dbReference>
<feature type="transmembrane region" description="Helical" evidence="2">
    <location>
        <begin position="394"/>
        <end position="411"/>
    </location>
</feature>
<evidence type="ECO:0000256" key="2">
    <source>
        <dbReference type="SAM" id="Phobius"/>
    </source>
</evidence>
<feature type="compositionally biased region" description="Basic residues" evidence="1">
    <location>
        <begin position="1"/>
        <end position="10"/>
    </location>
</feature>
<dbReference type="AlphaFoldDB" id="A0A3P7IXE9"/>
<evidence type="ECO:0000259" key="4">
    <source>
        <dbReference type="Pfam" id="PF04884"/>
    </source>
</evidence>
<dbReference type="EMBL" id="UYYB01094905">
    <property type="protein sequence ID" value="VDM75076.1"/>
    <property type="molecule type" value="Genomic_DNA"/>
</dbReference>
<dbReference type="Pfam" id="PF00078">
    <property type="entry name" value="RVT_1"/>
    <property type="match status" value="1"/>
</dbReference>
<accession>A0A3P7IXE9</accession>
<feature type="region of interest" description="Disordered" evidence="1">
    <location>
        <begin position="1"/>
        <end position="24"/>
    </location>
</feature>
<evidence type="ECO:0000313" key="7">
    <source>
        <dbReference type="Proteomes" id="UP000270094"/>
    </source>
</evidence>
<dbReference type="InterPro" id="IPR054549">
    <property type="entry name" value="UVB_sens_RUS_dom"/>
</dbReference>
<dbReference type="InterPro" id="IPR000477">
    <property type="entry name" value="RT_dom"/>
</dbReference>
<dbReference type="Proteomes" id="UP000270094">
    <property type="component" value="Unassembled WGS sequence"/>
</dbReference>
<dbReference type="CDD" id="cd01650">
    <property type="entry name" value="RT_nLTR_like"/>
    <property type="match status" value="1"/>
</dbReference>
<evidence type="ECO:0000259" key="3">
    <source>
        <dbReference type="Pfam" id="PF00078"/>
    </source>
</evidence>
<dbReference type="InterPro" id="IPR043502">
    <property type="entry name" value="DNA/RNA_pol_sf"/>
</dbReference>
<evidence type="ECO:0000256" key="1">
    <source>
        <dbReference type="SAM" id="MobiDB-lite"/>
    </source>
</evidence>
<keyword evidence="7" id="KW-1185">Reference proteome</keyword>
<name>A0A3P7IXE9_STRVU</name>
<keyword evidence="2" id="KW-0472">Membrane</keyword>
<keyword evidence="2" id="KW-1133">Transmembrane helix</keyword>
<keyword evidence="2" id="KW-0812">Transmembrane</keyword>
<proteinExistence type="predicted"/>
<feature type="domain" description="Reverse transcriptase" evidence="3">
    <location>
        <begin position="222"/>
        <end position="337"/>
    </location>
</feature>
<evidence type="ECO:0000313" key="6">
    <source>
        <dbReference type="EMBL" id="VDM75076.1"/>
    </source>
</evidence>
<dbReference type="Pfam" id="PF04884">
    <property type="entry name" value="UVB_sens_prot"/>
    <property type="match status" value="1"/>
</dbReference>
<dbReference type="InterPro" id="IPR055412">
    <property type="entry name" value="UVB_sens_C"/>
</dbReference>